<reference evidence="4" key="1">
    <citation type="submission" date="2020-12" db="UniProtKB">
        <authorList>
            <consortium name="WormBaseParasite"/>
        </authorList>
    </citation>
    <scope>IDENTIFICATION</scope>
    <source>
        <strain evidence="4">MHco3</strain>
    </source>
</reference>
<protein>
    <submittedName>
        <fullName evidence="4">TDP43_N domain-containing protein</fullName>
    </submittedName>
</protein>
<feature type="coiled-coil region" evidence="1">
    <location>
        <begin position="184"/>
        <end position="295"/>
    </location>
</feature>
<name>A0A7I5E7M3_HAECO</name>
<evidence type="ECO:0000256" key="1">
    <source>
        <dbReference type="SAM" id="Coils"/>
    </source>
</evidence>
<sequence length="526" mass="59879">MSSQIGAVRSLRVFVEPADVELDDDDGLLWTSLQTAFPGCSGMYYRERGADCRSAVKFDGKKFLPPAGSWNDRQYYVAISQRCHGGMQAFGSYENASKQFERSVNAVQKILGSTVFELPHRTKKFSPRASPLREETSEEPEALDTLKTIQEREQHLLQADRKLSPLEQNFVDLAKISTAKDVIIDQQRTEMQSKTELLQKSEAESKVIQSRCEDLEARLKAMDDELNMLRKMGCEQEYLGDKVKELTSHLLSKEEELARTREEFEAKCTRLSDELREAREKSSSLALNLETATEKSSELAEQLQNAIVSRDLLSNELTQLRPLARAVDIENADGVIAYLDAVENAKRHQAEAAQAQAAVEEIKTRYDELSELQTSVINDNTRLHERNAELEAQAEKFNGEIQNLNEDWKRKLEKEKMEWDQAHREIETECAQMKKQLVDLQDVLATVTRDATENSRRAAEMQRSRDELKRALEMAELKVQEPLKRQIRTLSDDLRESELKVSELTGLVASLTADAHNSQRDIGDIL</sequence>
<feature type="coiled-coil region" evidence="1">
    <location>
        <begin position="338"/>
        <end position="478"/>
    </location>
</feature>
<dbReference type="InterPro" id="IPR041105">
    <property type="entry name" value="TDP-43_N"/>
</dbReference>
<dbReference type="Proteomes" id="UP000025227">
    <property type="component" value="Unplaced"/>
</dbReference>
<dbReference type="Pfam" id="PF18694">
    <property type="entry name" value="TDP-43_N"/>
    <property type="match status" value="1"/>
</dbReference>
<evidence type="ECO:0000313" key="4">
    <source>
        <dbReference type="WBParaSite" id="HCON_00051060-00001"/>
    </source>
</evidence>
<dbReference type="OrthoDB" id="2020831at2759"/>
<accession>A0A7I5E7M3</accession>
<keyword evidence="3" id="KW-1185">Reference proteome</keyword>
<dbReference type="AlphaFoldDB" id="A0A7I5E7M3"/>
<dbReference type="OMA" id="CVNENWA"/>
<keyword evidence="1" id="KW-0175">Coiled coil</keyword>
<dbReference type="CDD" id="cd19609">
    <property type="entry name" value="NTD_TDP-43"/>
    <property type="match status" value="1"/>
</dbReference>
<evidence type="ECO:0000313" key="3">
    <source>
        <dbReference type="Proteomes" id="UP000025227"/>
    </source>
</evidence>
<organism evidence="3 4">
    <name type="scientific">Haemonchus contortus</name>
    <name type="common">Barber pole worm</name>
    <dbReference type="NCBI Taxonomy" id="6289"/>
    <lineage>
        <taxon>Eukaryota</taxon>
        <taxon>Metazoa</taxon>
        <taxon>Ecdysozoa</taxon>
        <taxon>Nematoda</taxon>
        <taxon>Chromadorea</taxon>
        <taxon>Rhabditida</taxon>
        <taxon>Rhabditina</taxon>
        <taxon>Rhabditomorpha</taxon>
        <taxon>Strongyloidea</taxon>
        <taxon>Trichostrongylidae</taxon>
        <taxon>Haemonchus</taxon>
    </lineage>
</organism>
<feature type="domain" description="TAR DNA-binding protein 43 N-terminal" evidence="2">
    <location>
        <begin position="15"/>
        <end position="78"/>
    </location>
</feature>
<dbReference type="WBParaSite" id="HCON_00051060-00001">
    <property type="protein sequence ID" value="HCON_00051060-00001"/>
    <property type="gene ID" value="HCON_00051060"/>
</dbReference>
<evidence type="ECO:0000259" key="2">
    <source>
        <dbReference type="Pfam" id="PF18694"/>
    </source>
</evidence>
<proteinExistence type="predicted"/>